<dbReference type="STRING" id="537013.CLOSTMETH_03391"/>
<dbReference type="PROSITE" id="PS50943">
    <property type="entry name" value="HTH_CROC1"/>
    <property type="match status" value="1"/>
</dbReference>
<dbReference type="AlphaFoldDB" id="C0EHP6"/>
<evidence type="ECO:0000313" key="3">
    <source>
        <dbReference type="Proteomes" id="UP000003340"/>
    </source>
</evidence>
<keyword evidence="3" id="KW-1185">Reference proteome</keyword>
<dbReference type="GO" id="GO:0003677">
    <property type="term" value="F:DNA binding"/>
    <property type="evidence" value="ECO:0007669"/>
    <property type="project" value="InterPro"/>
</dbReference>
<comment type="caution">
    <text evidence="2">The sequence shown here is derived from an EMBL/GenBank/DDBJ whole genome shotgun (WGS) entry which is preliminary data.</text>
</comment>
<reference evidence="2 3" key="1">
    <citation type="submission" date="2009-01" db="EMBL/GenBank/DDBJ databases">
        <authorList>
            <person name="Fulton L."/>
            <person name="Clifton S."/>
            <person name="Fulton B."/>
            <person name="Xu J."/>
            <person name="Minx P."/>
            <person name="Pepin K.H."/>
            <person name="Johnson M."/>
            <person name="Bhonagiri V."/>
            <person name="Nash W.E."/>
            <person name="Mardis E.R."/>
            <person name="Wilson R.K."/>
        </authorList>
    </citation>
    <scope>NUCLEOTIDE SEQUENCE [LARGE SCALE GENOMIC DNA]</scope>
    <source>
        <strain evidence="2 3">DSM 5476</strain>
    </source>
</reference>
<evidence type="ECO:0000259" key="1">
    <source>
        <dbReference type="PROSITE" id="PS50943"/>
    </source>
</evidence>
<dbReference type="SUPFAM" id="SSF47413">
    <property type="entry name" value="lambda repressor-like DNA-binding domains"/>
    <property type="match status" value="1"/>
</dbReference>
<dbReference type="Gene3D" id="1.10.260.40">
    <property type="entry name" value="lambda repressor-like DNA-binding domains"/>
    <property type="match status" value="1"/>
</dbReference>
<dbReference type="eggNOG" id="COG3655">
    <property type="taxonomic scope" value="Bacteria"/>
</dbReference>
<organism evidence="2 3">
    <name type="scientific">[Clostridium] methylpentosum DSM 5476</name>
    <dbReference type="NCBI Taxonomy" id="537013"/>
    <lineage>
        <taxon>Bacteria</taxon>
        <taxon>Bacillati</taxon>
        <taxon>Bacillota</taxon>
        <taxon>Clostridia</taxon>
        <taxon>Eubacteriales</taxon>
        <taxon>Oscillospiraceae</taxon>
        <taxon>Oscillospiraceae incertae sedis</taxon>
    </lineage>
</organism>
<proteinExistence type="predicted"/>
<sequence>MVDKEIKGISDLVKLSGVARNTILKLYREQELSTIRMGTLTKLCDALDCSLSDLIEYTPDEK</sequence>
<dbReference type="InterPro" id="IPR001387">
    <property type="entry name" value="Cro/C1-type_HTH"/>
</dbReference>
<dbReference type="EMBL" id="ACEC01000119">
    <property type="protein sequence ID" value="EEG28976.1"/>
    <property type="molecule type" value="Genomic_DNA"/>
</dbReference>
<dbReference type="Proteomes" id="UP000003340">
    <property type="component" value="Unassembled WGS sequence"/>
</dbReference>
<gene>
    <name evidence="2" type="ORF">CLOSTMETH_03391</name>
</gene>
<name>C0EHP6_9FIRM</name>
<protein>
    <recommendedName>
        <fullName evidence="1">HTH cro/C1-type domain-containing protein</fullName>
    </recommendedName>
</protein>
<accession>C0EHP6</accession>
<reference evidence="2 3" key="2">
    <citation type="submission" date="2009-02" db="EMBL/GenBank/DDBJ databases">
        <title>Draft genome sequence of Clostridium methylpentosum (DSM 5476).</title>
        <authorList>
            <person name="Sudarsanam P."/>
            <person name="Ley R."/>
            <person name="Guruge J."/>
            <person name="Turnbaugh P.J."/>
            <person name="Mahowald M."/>
            <person name="Liep D."/>
            <person name="Gordon J."/>
        </authorList>
    </citation>
    <scope>NUCLEOTIDE SEQUENCE [LARGE SCALE GENOMIC DNA]</scope>
    <source>
        <strain evidence="2 3">DSM 5476</strain>
    </source>
</reference>
<dbReference type="InterPro" id="IPR010982">
    <property type="entry name" value="Lambda_DNA-bd_dom_sf"/>
</dbReference>
<evidence type="ECO:0000313" key="2">
    <source>
        <dbReference type="EMBL" id="EEG28976.1"/>
    </source>
</evidence>
<dbReference type="HOGENOM" id="CLU_066192_31_3_9"/>
<feature type="domain" description="HTH cro/C1-type" evidence="1">
    <location>
        <begin position="10"/>
        <end position="54"/>
    </location>
</feature>
<dbReference type="Pfam" id="PF13443">
    <property type="entry name" value="HTH_26"/>
    <property type="match status" value="1"/>
</dbReference>